<dbReference type="EMBL" id="KR095315">
    <property type="protein sequence ID" value="AKS26336.1"/>
    <property type="molecule type" value="Genomic_DNA"/>
</dbReference>
<keyword evidence="6" id="KW-1185">Reference proteome</keyword>
<dbReference type="Pfam" id="PF04665">
    <property type="entry name" value="Pox_A32"/>
    <property type="match status" value="1"/>
</dbReference>
<dbReference type="InterPro" id="IPR027417">
    <property type="entry name" value="P-loop_NTPase"/>
</dbReference>
<dbReference type="SUPFAM" id="SSF52540">
    <property type="entry name" value="P-loop containing nucleoside triphosphate hydrolases"/>
    <property type="match status" value="2"/>
</dbReference>
<organism evidence="5 6">
    <name type="scientific">Diachasmimorpha longicaudata entomopoxvirus</name>
    <dbReference type="NCBI Taxonomy" id="109981"/>
    <lineage>
        <taxon>Viruses</taxon>
        <taxon>Varidnaviria</taxon>
        <taxon>Bamfordvirae</taxon>
        <taxon>Nucleocytoviricota</taxon>
        <taxon>Pokkesviricetes</taxon>
        <taxon>Chitovirales</taxon>
        <taxon>Poxviridae</taxon>
        <taxon>Entomopoxvirinae</taxon>
        <taxon>Epsilonentomopoxvirus</taxon>
        <taxon>Epsilonentomopoxvirus dlongicaudata</taxon>
        <taxon>Diachasmimorpha entomopoxvirus</taxon>
    </lineage>
</organism>
<comment type="function">
    <text evidence="1">Participates in viral DNA packaging and virion morphogenesis.</text>
</comment>
<evidence type="ECO:0000256" key="4">
    <source>
        <dbReference type="ARBA" id="ARBA00034888"/>
    </source>
</evidence>
<dbReference type="Gene3D" id="3.40.50.300">
    <property type="entry name" value="P-loop containing nucleotide triphosphate hydrolases"/>
    <property type="match status" value="1"/>
</dbReference>
<evidence type="ECO:0000256" key="1">
    <source>
        <dbReference type="ARBA" id="ARBA00034675"/>
    </source>
</evidence>
<sequence>MLQFKISDLLDLSTFSIALMGPSGCGKTTLLKVILDQCKDFFSLSYLIQGSSPSEDNIYSSYIWPNNMIFLTSGANRKKQLQEIMGQMTSLGQEMVKINNNIKDENARGVNGISNRKPIRTLFVMDDLGCDLRVFEQFGNVSRHYGFYFLFIIHNDTNLTKLLRKNITHYFISVSAQPEQIMDDFKHLTSAFIEHQREFKSSSLRKAFLVLEREKDSVDYIALERNELEAVKSHFPVINNFSKLKQIYGSHLKNIAQKLLKAEESVVSKDIQNVKTIKNVKDINEIKNMESSDDDCCTLSKID</sequence>
<evidence type="ECO:0000313" key="5">
    <source>
        <dbReference type="EMBL" id="AKS26336.1"/>
    </source>
</evidence>
<accession>A0A7R5WNN1</accession>
<comment type="subunit">
    <text evidence="3">Interacts with protein OPG137.</text>
</comment>
<gene>
    <name evidence="5" type="ORF">DLEV_045</name>
</gene>
<evidence type="ECO:0000256" key="2">
    <source>
        <dbReference type="ARBA" id="ARBA00034756"/>
    </source>
</evidence>
<proteinExistence type="inferred from homology"/>
<evidence type="ECO:0000256" key="3">
    <source>
        <dbReference type="ARBA" id="ARBA00034791"/>
    </source>
</evidence>
<reference evidence="5 6" key="1">
    <citation type="submission" date="2015-04" db="EMBL/GenBank/DDBJ databases">
        <title>Diachasmimorpha longicaudata entomopoxvirus genome.</title>
        <authorList>
            <person name="Coffman K.A."/>
            <person name="Burke G.R."/>
        </authorList>
    </citation>
    <scope>NUCLEOTIDE SEQUENCE [LARGE SCALE GENOMIC DNA]</scope>
</reference>
<dbReference type="InterPro" id="IPR006758">
    <property type="entry name" value="A32L"/>
</dbReference>
<protein>
    <recommendedName>
        <fullName evidence="4">DNA packaging protein OPG160</fullName>
    </recommendedName>
</protein>
<name>A0A7R5WNN1_9POXV</name>
<comment type="similarity">
    <text evidence="2">Belongs to the orthopoxvirus OPG160 protein family.</text>
</comment>
<evidence type="ECO:0000313" key="6">
    <source>
        <dbReference type="Proteomes" id="UP000593702"/>
    </source>
</evidence>
<dbReference type="Proteomes" id="UP000593702">
    <property type="component" value="Segment"/>
</dbReference>